<dbReference type="InterPro" id="IPR000653">
    <property type="entry name" value="DegT/StrS_aminotransferase"/>
</dbReference>
<dbReference type="InterPro" id="IPR015424">
    <property type="entry name" value="PyrdxlP-dep_Trfase"/>
</dbReference>
<dbReference type="AlphaFoldDB" id="A0A382KBL2"/>
<accession>A0A382KBL2</accession>
<dbReference type="GO" id="GO:0000271">
    <property type="term" value="P:polysaccharide biosynthetic process"/>
    <property type="evidence" value="ECO:0007669"/>
    <property type="project" value="TreeGrafter"/>
</dbReference>
<protein>
    <submittedName>
        <fullName evidence="1">Uncharacterized protein</fullName>
    </submittedName>
</protein>
<dbReference type="GO" id="GO:0008483">
    <property type="term" value="F:transaminase activity"/>
    <property type="evidence" value="ECO:0007669"/>
    <property type="project" value="TreeGrafter"/>
</dbReference>
<dbReference type="EMBL" id="UINC01079506">
    <property type="protein sequence ID" value="SVC21569.1"/>
    <property type="molecule type" value="Genomic_DNA"/>
</dbReference>
<evidence type="ECO:0000313" key="1">
    <source>
        <dbReference type="EMBL" id="SVC21569.1"/>
    </source>
</evidence>
<sequence length="251" mass="27767">MIKKHIPYVDLISQHSSIKELILTAVEEVLDHGQFVNGEETTAFEKAFTQLCEVQFAVGVNSGTDGLILALHALGVGFGDEVITSPNSFIASSSCIFWVGARPVFVDVKEDYNIDFTQIEDKITPRTKAILPIHLTGRPAEMQMILEIAERHNLYVIEDCSQAVSAEYYSKCVGSFGTIGVFSLHPLKTLNACGDSGIITTDDVDIYEELLLLRNHGLRSRGNCVTWGLNSRLDSVQAAILLIKMDYLDLW</sequence>
<dbReference type="PANTHER" id="PTHR30244:SF42">
    <property type="entry name" value="UDP-2-ACETAMIDO-2-DEOXY-3-OXO-D-GLUCURONATE AMINOTRANSFERASE"/>
    <property type="match status" value="1"/>
</dbReference>
<organism evidence="1">
    <name type="scientific">marine metagenome</name>
    <dbReference type="NCBI Taxonomy" id="408172"/>
    <lineage>
        <taxon>unclassified sequences</taxon>
        <taxon>metagenomes</taxon>
        <taxon>ecological metagenomes</taxon>
    </lineage>
</organism>
<dbReference type="SUPFAM" id="SSF53383">
    <property type="entry name" value="PLP-dependent transferases"/>
    <property type="match status" value="1"/>
</dbReference>
<dbReference type="Pfam" id="PF01041">
    <property type="entry name" value="DegT_DnrJ_EryC1"/>
    <property type="match status" value="1"/>
</dbReference>
<proteinExistence type="predicted"/>
<dbReference type="Gene3D" id="3.40.640.10">
    <property type="entry name" value="Type I PLP-dependent aspartate aminotransferase-like (Major domain)"/>
    <property type="match status" value="1"/>
</dbReference>
<dbReference type="CDD" id="cd00616">
    <property type="entry name" value="AHBA_syn"/>
    <property type="match status" value="1"/>
</dbReference>
<reference evidence="1" key="1">
    <citation type="submission" date="2018-05" db="EMBL/GenBank/DDBJ databases">
        <authorList>
            <person name="Lanie J.A."/>
            <person name="Ng W.-L."/>
            <person name="Kazmierczak K.M."/>
            <person name="Andrzejewski T.M."/>
            <person name="Davidsen T.M."/>
            <person name="Wayne K.J."/>
            <person name="Tettelin H."/>
            <person name="Glass J.I."/>
            <person name="Rusch D."/>
            <person name="Podicherti R."/>
            <person name="Tsui H.-C.T."/>
            <person name="Winkler M.E."/>
        </authorList>
    </citation>
    <scope>NUCLEOTIDE SEQUENCE</scope>
</reference>
<gene>
    <name evidence="1" type="ORF">METZ01_LOCUS274423</name>
</gene>
<name>A0A382KBL2_9ZZZZ</name>
<dbReference type="GO" id="GO:0030170">
    <property type="term" value="F:pyridoxal phosphate binding"/>
    <property type="evidence" value="ECO:0007669"/>
    <property type="project" value="TreeGrafter"/>
</dbReference>
<dbReference type="InterPro" id="IPR015421">
    <property type="entry name" value="PyrdxlP-dep_Trfase_major"/>
</dbReference>
<dbReference type="PANTHER" id="PTHR30244">
    <property type="entry name" value="TRANSAMINASE"/>
    <property type="match status" value="1"/>
</dbReference>
<feature type="non-terminal residue" evidence="1">
    <location>
        <position position="251"/>
    </location>
</feature>